<comment type="caution">
    <text evidence="21">The sequence shown here is derived from an EMBL/GenBank/DDBJ whole genome shotgun (WGS) entry which is preliminary data.</text>
</comment>
<dbReference type="NCBIfam" id="TIGR01357">
    <property type="entry name" value="aroB"/>
    <property type="match status" value="1"/>
</dbReference>
<evidence type="ECO:0000256" key="14">
    <source>
        <dbReference type="ARBA" id="ARBA00023027"/>
    </source>
</evidence>
<dbReference type="Gene3D" id="3.40.50.1970">
    <property type="match status" value="1"/>
</dbReference>
<dbReference type="GO" id="GO:0009423">
    <property type="term" value="P:chorismate biosynthetic process"/>
    <property type="evidence" value="ECO:0007669"/>
    <property type="project" value="UniProtKB-UniRule"/>
</dbReference>
<feature type="binding site" evidence="18">
    <location>
        <begin position="130"/>
        <end position="131"/>
    </location>
    <ligand>
        <name>NAD(+)</name>
        <dbReference type="ChEBI" id="CHEBI:57540"/>
    </ligand>
</feature>
<dbReference type="GO" id="GO:0000166">
    <property type="term" value="F:nucleotide binding"/>
    <property type="evidence" value="ECO:0007669"/>
    <property type="project" value="UniProtKB-KW"/>
</dbReference>
<dbReference type="GO" id="GO:0008652">
    <property type="term" value="P:amino acid biosynthetic process"/>
    <property type="evidence" value="ECO:0007669"/>
    <property type="project" value="UniProtKB-KW"/>
</dbReference>
<evidence type="ECO:0000256" key="1">
    <source>
        <dbReference type="ARBA" id="ARBA00001393"/>
    </source>
</evidence>
<feature type="binding site" evidence="18">
    <location>
        <position position="266"/>
    </location>
    <ligand>
        <name>Zn(2+)</name>
        <dbReference type="ChEBI" id="CHEBI:29105"/>
    </ligand>
</feature>
<dbReference type="InterPro" id="IPR016037">
    <property type="entry name" value="DHQ_synth_AroB"/>
</dbReference>
<dbReference type="EMBL" id="RCVZ01000007">
    <property type="protein sequence ID" value="RLQ95101.1"/>
    <property type="molecule type" value="Genomic_DNA"/>
</dbReference>
<evidence type="ECO:0000256" key="2">
    <source>
        <dbReference type="ARBA" id="ARBA00001911"/>
    </source>
</evidence>
<keyword evidence="14 18" id="KW-0520">NAD</keyword>
<dbReference type="AlphaFoldDB" id="A0A3L7JZI1"/>
<evidence type="ECO:0000256" key="18">
    <source>
        <dbReference type="HAMAP-Rule" id="MF_00110"/>
    </source>
</evidence>
<keyword evidence="10 18" id="KW-0028">Amino-acid biosynthesis</keyword>
<dbReference type="Proteomes" id="UP000276770">
    <property type="component" value="Unassembled WGS sequence"/>
</dbReference>
<evidence type="ECO:0000313" key="22">
    <source>
        <dbReference type="Proteomes" id="UP000276770"/>
    </source>
</evidence>
<comment type="pathway">
    <text evidence="5 18">Metabolic intermediate biosynthesis; chorismate biosynthesis; chorismate from D-erythrose 4-phosphate and phosphoenolpyruvate: step 2/7.</text>
</comment>
<dbReference type="InterPro" id="IPR056179">
    <property type="entry name" value="DHQS_C"/>
</dbReference>
<evidence type="ECO:0000313" key="21">
    <source>
        <dbReference type="EMBL" id="RLQ95101.1"/>
    </source>
</evidence>
<dbReference type="UniPathway" id="UPA00053">
    <property type="reaction ID" value="UER00085"/>
</dbReference>
<dbReference type="InterPro" id="IPR030963">
    <property type="entry name" value="DHQ_synth_fam"/>
</dbReference>
<comment type="cofactor">
    <cofactor evidence="2 18">
        <name>NAD(+)</name>
        <dbReference type="ChEBI" id="CHEBI:57540"/>
    </cofactor>
</comment>
<comment type="catalytic activity">
    <reaction evidence="1 18">
        <text>7-phospho-2-dehydro-3-deoxy-D-arabino-heptonate = 3-dehydroquinate + phosphate</text>
        <dbReference type="Rhea" id="RHEA:21968"/>
        <dbReference type="ChEBI" id="CHEBI:32364"/>
        <dbReference type="ChEBI" id="CHEBI:43474"/>
        <dbReference type="ChEBI" id="CHEBI:58394"/>
        <dbReference type="EC" id="4.2.3.4"/>
    </reaction>
</comment>
<dbReference type="GO" id="GO:0005737">
    <property type="term" value="C:cytoplasm"/>
    <property type="evidence" value="ECO:0007669"/>
    <property type="project" value="UniProtKB-SubCell"/>
</dbReference>
<dbReference type="GO" id="GO:0046872">
    <property type="term" value="F:metal ion binding"/>
    <property type="evidence" value="ECO:0007669"/>
    <property type="project" value="UniProtKB-KW"/>
</dbReference>
<reference evidence="21 22" key="1">
    <citation type="submission" date="2018-10" db="EMBL/GenBank/DDBJ databases">
        <title>Falsibacillus sp. genome draft.</title>
        <authorList>
            <person name="Shi S."/>
        </authorList>
    </citation>
    <scope>NUCLEOTIDE SEQUENCE [LARGE SCALE GENOMIC DNA]</scope>
    <source>
        <strain evidence="21 22">GY 10110</strain>
    </source>
</reference>
<evidence type="ECO:0000256" key="17">
    <source>
        <dbReference type="ARBA" id="ARBA00023285"/>
    </source>
</evidence>
<dbReference type="EC" id="4.2.3.4" evidence="7 18"/>
<dbReference type="Pfam" id="PF24621">
    <property type="entry name" value="DHQS_C"/>
    <property type="match status" value="1"/>
</dbReference>
<dbReference type="RefSeq" id="WP_121680757.1">
    <property type="nucleotide sequence ID" value="NZ_RCVZ01000007.1"/>
</dbReference>
<evidence type="ECO:0000259" key="19">
    <source>
        <dbReference type="Pfam" id="PF01761"/>
    </source>
</evidence>
<evidence type="ECO:0000256" key="13">
    <source>
        <dbReference type="ARBA" id="ARBA00022833"/>
    </source>
</evidence>
<name>A0A3L7JZI1_9BACI</name>
<keyword evidence="13 18" id="KW-0862">Zinc</keyword>
<comment type="function">
    <text evidence="18">Catalyzes the conversion of 3-deoxy-D-arabino-heptulosonate 7-phosphate (DAHP) to dehydroquinate (DHQ).</text>
</comment>
<dbReference type="Gene3D" id="1.20.1090.10">
    <property type="entry name" value="Dehydroquinate synthase-like - alpha domain"/>
    <property type="match status" value="1"/>
</dbReference>
<protein>
    <recommendedName>
        <fullName evidence="8 18">3-dehydroquinate synthase</fullName>
        <shortName evidence="18">DHQS</shortName>
        <ecNumber evidence="7 18">4.2.3.4</ecNumber>
    </recommendedName>
</protein>
<dbReference type="Pfam" id="PF01761">
    <property type="entry name" value="DHQ_synthase"/>
    <property type="match status" value="1"/>
</dbReference>
<keyword evidence="11 18" id="KW-0479">Metal-binding</keyword>
<feature type="binding site" evidence="18">
    <location>
        <position position="184"/>
    </location>
    <ligand>
        <name>Zn(2+)</name>
        <dbReference type="ChEBI" id="CHEBI:29105"/>
    </ligand>
</feature>
<keyword evidence="9 18" id="KW-0963">Cytoplasm</keyword>
<comment type="caution">
    <text evidence="18">Lacks conserved residue(s) required for the propagation of feature annotation.</text>
</comment>
<keyword evidence="22" id="KW-1185">Reference proteome</keyword>
<dbReference type="SUPFAM" id="SSF56796">
    <property type="entry name" value="Dehydroquinate synthase-like"/>
    <property type="match status" value="1"/>
</dbReference>
<evidence type="ECO:0000256" key="8">
    <source>
        <dbReference type="ARBA" id="ARBA00017684"/>
    </source>
</evidence>
<evidence type="ECO:0000256" key="16">
    <source>
        <dbReference type="ARBA" id="ARBA00023239"/>
    </source>
</evidence>
<evidence type="ECO:0000256" key="12">
    <source>
        <dbReference type="ARBA" id="ARBA00022741"/>
    </source>
</evidence>
<dbReference type="FunFam" id="3.40.50.1970:FF:000007">
    <property type="entry name" value="Pentafunctional AROM polypeptide"/>
    <property type="match status" value="1"/>
</dbReference>
<feature type="domain" description="3-dehydroquinate synthase C-terminal" evidence="20">
    <location>
        <begin position="181"/>
        <end position="325"/>
    </location>
</feature>
<comment type="cofactor">
    <cofactor evidence="18">
        <name>Co(2+)</name>
        <dbReference type="ChEBI" id="CHEBI:48828"/>
    </cofactor>
    <cofactor evidence="18">
        <name>Zn(2+)</name>
        <dbReference type="ChEBI" id="CHEBI:29105"/>
    </cofactor>
    <text evidence="18">Binds 1 divalent metal cation per subunit. Can use either Co(2+) or Zn(2+).</text>
</comment>
<organism evidence="21 22">
    <name type="scientific">Falsibacillus albus</name>
    <dbReference type="NCBI Taxonomy" id="2478915"/>
    <lineage>
        <taxon>Bacteria</taxon>
        <taxon>Bacillati</taxon>
        <taxon>Bacillota</taxon>
        <taxon>Bacilli</taxon>
        <taxon>Bacillales</taxon>
        <taxon>Bacillaceae</taxon>
        <taxon>Falsibacillus</taxon>
    </lineage>
</organism>
<feature type="domain" description="3-dehydroquinate synthase N-terminal" evidence="19">
    <location>
        <begin position="69"/>
        <end position="179"/>
    </location>
</feature>
<dbReference type="PIRSF" id="PIRSF001455">
    <property type="entry name" value="DHQ_synth"/>
    <property type="match status" value="1"/>
</dbReference>
<dbReference type="PANTHER" id="PTHR43622">
    <property type="entry name" value="3-DEHYDROQUINATE SYNTHASE"/>
    <property type="match status" value="1"/>
</dbReference>
<keyword evidence="15 18" id="KW-0057">Aromatic amino acid biosynthesis</keyword>
<feature type="binding site" evidence="18">
    <location>
        <begin position="106"/>
        <end position="110"/>
    </location>
    <ligand>
        <name>NAD(+)</name>
        <dbReference type="ChEBI" id="CHEBI:57540"/>
    </ligand>
</feature>
<dbReference type="GO" id="GO:0009073">
    <property type="term" value="P:aromatic amino acid family biosynthetic process"/>
    <property type="evidence" value="ECO:0007669"/>
    <property type="project" value="UniProtKB-KW"/>
</dbReference>
<evidence type="ECO:0000259" key="20">
    <source>
        <dbReference type="Pfam" id="PF24621"/>
    </source>
</evidence>
<evidence type="ECO:0000256" key="9">
    <source>
        <dbReference type="ARBA" id="ARBA00022490"/>
    </source>
</evidence>
<evidence type="ECO:0000256" key="4">
    <source>
        <dbReference type="ARBA" id="ARBA00004496"/>
    </source>
</evidence>
<feature type="binding site" evidence="18">
    <location>
        <position position="142"/>
    </location>
    <ligand>
        <name>NAD(+)</name>
        <dbReference type="ChEBI" id="CHEBI:57540"/>
    </ligand>
</feature>
<dbReference type="HAMAP" id="MF_00110">
    <property type="entry name" value="DHQ_synthase"/>
    <property type="match status" value="1"/>
</dbReference>
<comment type="similarity">
    <text evidence="6 18">Belongs to the sugar phosphate cyclases superfamily. Dehydroquinate synthase family.</text>
</comment>
<feature type="binding site" evidence="18">
    <location>
        <position position="151"/>
    </location>
    <ligand>
        <name>NAD(+)</name>
        <dbReference type="ChEBI" id="CHEBI:57540"/>
    </ligand>
</feature>
<keyword evidence="17 18" id="KW-0170">Cobalt</keyword>
<proteinExistence type="inferred from homology"/>
<evidence type="ECO:0000256" key="7">
    <source>
        <dbReference type="ARBA" id="ARBA00013031"/>
    </source>
</evidence>
<dbReference type="PANTHER" id="PTHR43622:SF7">
    <property type="entry name" value="3-DEHYDROQUINATE SYNTHASE, CHLOROPLASTIC"/>
    <property type="match status" value="1"/>
</dbReference>
<gene>
    <name evidence="18" type="primary">aroB</name>
    <name evidence="21" type="ORF">D9X91_11410</name>
</gene>
<feature type="binding site" evidence="18">
    <location>
        <begin position="169"/>
        <end position="172"/>
    </location>
    <ligand>
        <name>NAD(+)</name>
        <dbReference type="ChEBI" id="CHEBI:57540"/>
    </ligand>
</feature>
<dbReference type="OrthoDB" id="9806583at2"/>
<keyword evidence="12 18" id="KW-0547">Nucleotide-binding</keyword>
<evidence type="ECO:0000256" key="10">
    <source>
        <dbReference type="ARBA" id="ARBA00022605"/>
    </source>
</evidence>
<feature type="binding site" evidence="18">
    <location>
        <position position="249"/>
    </location>
    <ligand>
        <name>Zn(2+)</name>
        <dbReference type="ChEBI" id="CHEBI:29105"/>
    </ligand>
</feature>
<dbReference type="CDD" id="cd08195">
    <property type="entry name" value="DHQS"/>
    <property type="match status" value="1"/>
</dbReference>
<evidence type="ECO:0000256" key="3">
    <source>
        <dbReference type="ARBA" id="ARBA00001947"/>
    </source>
</evidence>
<accession>A0A3L7JZI1</accession>
<sequence>MEKLQILTESKKYPVFIGEDSIQSISELLKDNVGAYSKLLIITDETVASLHLEVLQSYLKENGQAAVHIVPAGESCKTFKVYEDCLSFAIQEGLDRKSVIIAFGGGAVGDLAGFVAASFMRGIRFVQVPTTILAHDSAVGGKVAINHPLGKNMVGAFHQPEFVLYDIQFLQTLPAKELRSGFAEAIKHALISDISFYEYLKENITEINDLIRNQDVLIYILKKGIQVKADIVEKDEKEAGVRAFLNFGHTLGHAIEAEAGYGTITHGEAVMIGMVFALKISIETYDIPFSLVDFISWIRVLGYQIEPTQVSFEQLWQWMVRDKKAVQNNPVFVLLKEIGEPELVKLDKTYLQKVYHELFSLSN</sequence>
<keyword evidence="16 18" id="KW-0456">Lyase</keyword>
<evidence type="ECO:0000256" key="11">
    <source>
        <dbReference type="ARBA" id="ARBA00022723"/>
    </source>
</evidence>
<comment type="cofactor">
    <cofactor evidence="3">
        <name>Zn(2+)</name>
        <dbReference type="ChEBI" id="CHEBI:29105"/>
    </cofactor>
</comment>
<evidence type="ECO:0000256" key="6">
    <source>
        <dbReference type="ARBA" id="ARBA00005412"/>
    </source>
</evidence>
<evidence type="ECO:0000256" key="15">
    <source>
        <dbReference type="ARBA" id="ARBA00023141"/>
    </source>
</evidence>
<comment type="subcellular location">
    <subcellularLocation>
        <location evidence="4 18">Cytoplasm</location>
    </subcellularLocation>
</comment>
<dbReference type="InterPro" id="IPR030960">
    <property type="entry name" value="DHQS/DOIS_N"/>
</dbReference>
<dbReference type="InterPro" id="IPR050071">
    <property type="entry name" value="Dehydroquinate_synthase"/>
</dbReference>
<evidence type="ECO:0000256" key="5">
    <source>
        <dbReference type="ARBA" id="ARBA00004661"/>
    </source>
</evidence>
<dbReference type="GO" id="GO:0003856">
    <property type="term" value="F:3-dehydroquinate synthase activity"/>
    <property type="evidence" value="ECO:0007669"/>
    <property type="project" value="UniProtKB-UniRule"/>
</dbReference>